<name>A0A6G9ZB22_9NOCA</name>
<sequence length="48" mass="5626">MKVGMYSFDCRDAAGLAEFWARVLMRTVRWVVFNDPEGNTFRIFAPRP</sequence>
<dbReference type="EMBL" id="CP046173">
    <property type="protein sequence ID" value="QIS22610.1"/>
    <property type="molecule type" value="Genomic_DNA"/>
</dbReference>
<evidence type="ECO:0008006" key="3">
    <source>
        <dbReference type="Google" id="ProtNLM"/>
    </source>
</evidence>
<dbReference type="RefSeq" id="WP_167490024.1">
    <property type="nucleotide sequence ID" value="NZ_CP046173.1"/>
</dbReference>
<evidence type="ECO:0000313" key="1">
    <source>
        <dbReference type="EMBL" id="QIS22610.1"/>
    </source>
</evidence>
<protein>
    <recommendedName>
        <fullName evidence="3">Glyoxalase-like domain-containing protein</fullName>
    </recommendedName>
</protein>
<proteinExistence type="predicted"/>
<dbReference type="Proteomes" id="UP000500953">
    <property type="component" value="Chromosome"/>
</dbReference>
<dbReference type="AlphaFoldDB" id="A0A6G9ZB22"/>
<reference evidence="1 2" key="1">
    <citation type="journal article" date="2019" name="ACS Chem. Biol.">
        <title>Identification and Mobilization of a Cryptic Antibiotic Biosynthesis Gene Locus from a Human-Pathogenic Nocardia Isolate.</title>
        <authorList>
            <person name="Herisse M."/>
            <person name="Ishida K."/>
            <person name="Porter J.L."/>
            <person name="Howden B."/>
            <person name="Hertweck C."/>
            <person name="Stinear T.P."/>
            <person name="Pidot S.J."/>
        </authorList>
    </citation>
    <scope>NUCLEOTIDE SEQUENCE [LARGE SCALE GENOMIC DNA]</scope>
    <source>
        <strain evidence="1 2">AUSMDU00012715</strain>
    </source>
</reference>
<organism evidence="1 2">
    <name type="scientific">Nocardia terpenica</name>
    <dbReference type="NCBI Taxonomy" id="455432"/>
    <lineage>
        <taxon>Bacteria</taxon>
        <taxon>Bacillati</taxon>
        <taxon>Actinomycetota</taxon>
        <taxon>Actinomycetes</taxon>
        <taxon>Mycobacteriales</taxon>
        <taxon>Nocardiaceae</taxon>
        <taxon>Nocardia</taxon>
    </lineage>
</organism>
<gene>
    <name evidence="1" type="ORF">F6W96_34010</name>
</gene>
<evidence type="ECO:0000313" key="2">
    <source>
        <dbReference type="Proteomes" id="UP000500953"/>
    </source>
</evidence>
<accession>A0A6G9ZB22</accession>